<feature type="transmembrane region" description="Helical" evidence="8">
    <location>
        <begin position="81"/>
        <end position="101"/>
    </location>
</feature>
<feature type="transmembrane region" description="Helical" evidence="8">
    <location>
        <begin position="37"/>
        <end position="61"/>
    </location>
</feature>
<feature type="transmembrane region" description="Helical" evidence="8">
    <location>
        <begin position="167"/>
        <end position="186"/>
    </location>
</feature>
<protein>
    <submittedName>
        <fullName evidence="10">NADH dehydrogenase</fullName>
    </submittedName>
</protein>
<dbReference type="InParanoid" id="E8MY02"/>
<comment type="subcellular location">
    <subcellularLocation>
        <location evidence="1">Cell membrane</location>
        <topology evidence="1">Multi-pass membrane protein</topology>
    </subcellularLocation>
    <subcellularLocation>
        <location evidence="7">Membrane</location>
        <topology evidence="7">Multi-pass membrane protein</topology>
    </subcellularLocation>
</comment>
<evidence type="ECO:0000256" key="5">
    <source>
        <dbReference type="ARBA" id="ARBA00022989"/>
    </source>
</evidence>
<comment type="similarity">
    <text evidence="2">Belongs to the CPA3 antiporters (TC 2.A.63) subunit D family.</text>
</comment>
<evidence type="ECO:0000256" key="1">
    <source>
        <dbReference type="ARBA" id="ARBA00004651"/>
    </source>
</evidence>
<keyword evidence="5 8" id="KW-1133">Transmembrane helix</keyword>
<keyword evidence="3" id="KW-1003">Cell membrane</keyword>
<feature type="transmembrane region" description="Helical" evidence="8">
    <location>
        <begin position="272"/>
        <end position="290"/>
    </location>
</feature>
<proteinExistence type="inferred from homology"/>
<reference evidence="10 11" key="1">
    <citation type="submission" date="2010-12" db="EMBL/GenBank/DDBJ databases">
        <title>Whole genome sequence of Anaerolinea thermophila UNI-1.</title>
        <authorList>
            <person name="Narita-Yamada S."/>
            <person name="Kishi E."/>
            <person name="Watanabe Y."/>
            <person name="Takasaki K."/>
            <person name="Ankai A."/>
            <person name="Oguchi A."/>
            <person name="Fukui S."/>
            <person name="Takahashi M."/>
            <person name="Yashiro I."/>
            <person name="Hosoyama A."/>
            <person name="Sekiguchi Y."/>
            <person name="Hanada S."/>
            <person name="Fujita N."/>
        </authorList>
    </citation>
    <scope>NUCLEOTIDE SEQUENCE [LARGE SCALE GENOMIC DNA]</scope>
    <source>
        <strain evidence="11">DSM 14523 / JCM 11388 / NBRC 100420 / UNI-1</strain>
    </source>
</reference>
<evidence type="ECO:0000256" key="6">
    <source>
        <dbReference type="ARBA" id="ARBA00023136"/>
    </source>
</evidence>
<evidence type="ECO:0000256" key="4">
    <source>
        <dbReference type="ARBA" id="ARBA00022692"/>
    </source>
</evidence>
<dbReference type="PRINTS" id="PR01434">
    <property type="entry name" value="NADHDHGNASE5"/>
</dbReference>
<dbReference type="InterPro" id="IPR001750">
    <property type="entry name" value="ND/Mrp_TM"/>
</dbReference>
<dbReference type="eggNOG" id="COG0651">
    <property type="taxonomic scope" value="Bacteria"/>
</dbReference>
<dbReference type="Pfam" id="PF00361">
    <property type="entry name" value="Proton_antipo_M"/>
    <property type="match status" value="1"/>
</dbReference>
<feature type="transmembrane region" description="Helical" evidence="8">
    <location>
        <begin position="245"/>
        <end position="266"/>
    </location>
</feature>
<dbReference type="HOGENOM" id="CLU_007100_9_1_0"/>
<feature type="transmembrane region" description="Helical" evidence="8">
    <location>
        <begin position="379"/>
        <end position="400"/>
    </location>
</feature>
<feature type="transmembrane region" description="Helical" evidence="8">
    <location>
        <begin position="337"/>
        <end position="358"/>
    </location>
</feature>
<evidence type="ECO:0000256" key="3">
    <source>
        <dbReference type="ARBA" id="ARBA00022475"/>
    </source>
</evidence>
<feature type="transmembrane region" description="Helical" evidence="8">
    <location>
        <begin position="302"/>
        <end position="325"/>
    </location>
</feature>
<organism evidence="10 11">
    <name type="scientific">Anaerolinea thermophila (strain DSM 14523 / JCM 11388 / NBRC 100420 / UNI-1)</name>
    <dbReference type="NCBI Taxonomy" id="926569"/>
    <lineage>
        <taxon>Bacteria</taxon>
        <taxon>Bacillati</taxon>
        <taxon>Chloroflexota</taxon>
        <taxon>Anaerolineae</taxon>
        <taxon>Anaerolineales</taxon>
        <taxon>Anaerolineaceae</taxon>
        <taxon>Anaerolinea</taxon>
    </lineage>
</organism>
<keyword evidence="6 8" id="KW-0472">Membrane</keyword>
<feature type="transmembrane region" description="Helical" evidence="8">
    <location>
        <begin position="460"/>
        <end position="481"/>
    </location>
</feature>
<evidence type="ECO:0000256" key="7">
    <source>
        <dbReference type="RuleBase" id="RU000320"/>
    </source>
</evidence>
<dbReference type="OrthoDB" id="9807568at2"/>
<feature type="transmembrane region" description="Helical" evidence="8">
    <location>
        <begin position="206"/>
        <end position="225"/>
    </location>
</feature>
<dbReference type="Proteomes" id="UP000008922">
    <property type="component" value="Chromosome"/>
</dbReference>
<evidence type="ECO:0000313" key="10">
    <source>
        <dbReference type="EMBL" id="BAJ64233.1"/>
    </source>
</evidence>
<dbReference type="STRING" id="926569.ANT_22070"/>
<evidence type="ECO:0000259" key="9">
    <source>
        <dbReference type="Pfam" id="PF00361"/>
    </source>
</evidence>
<dbReference type="InterPro" id="IPR050586">
    <property type="entry name" value="CPA3_Na-H_Antiporter_D"/>
</dbReference>
<keyword evidence="11" id="KW-1185">Reference proteome</keyword>
<feature type="transmembrane region" description="Helical" evidence="8">
    <location>
        <begin position="136"/>
        <end position="155"/>
    </location>
</feature>
<dbReference type="PANTHER" id="PTHR42703:SF1">
    <property type="entry name" value="NA(+)_H(+) ANTIPORTER SUBUNIT D1"/>
    <property type="match status" value="1"/>
</dbReference>
<dbReference type="GO" id="GO:0005886">
    <property type="term" value="C:plasma membrane"/>
    <property type="evidence" value="ECO:0007669"/>
    <property type="project" value="UniProtKB-SubCell"/>
</dbReference>
<evidence type="ECO:0000256" key="8">
    <source>
        <dbReference type="SAM" id="Phobius"/>
    </source>
</evidence>
<feature type="transmembrane region" description="Helical" evidence="8">
    <location>
        <begin position="6"/>
        <end position="25"/>
    </location>
</feature>
<evidence type="ECO:0000313" key="11">
    <source>
        <dbReference type="Proteomes" id="UP000008922"/>
    </source>
</evidence>
<feature type="domain" description="NADH:quinone oxidoreductase/Mrp antiporter transmembrane" evidence="9">
    <location>
        <begin position="131"/>
        <end position="426"/>
    </location>
</feature>
<dbReference type="KEGG" id="atm:ANT_22070"/>
<dbReference type="AlphaFoldDB" id="E8MY02"/>
<keyword evidence="4 7" id="KW-0812">Transmembrane</keyword>
<name>E8MY02_ANATU</name>
<gene>
    <name evidence="10" type="ordered locus">ANT_22070</name>
</gene>
<dbReference type="PANTHER" id="PTHR42703">
    <property type="entry name" value="NADH DEHYDROGENASE"/>
    <property type="match status" value="1"/>
</dbReference>
<dbReference type="RefSeq" id="WP_013560602.1">
    <property type="nucleotide sequence ID" value="NC_014960.1"/>
</dbReference>
<evidence type="ECO:0000256" key="2">
    <source>
        <dbReference type="ARBA" id="ARBA00005346"/>
    </source>
</evidence>
<dbReference type="EMBL" id="AP012029">
    <property type="protein sequence ID" value="BAJ64233.1"/>
    <property type="molecule type" value="Genomic_DNA"/>
</dbReference>
<feature type="transmembrane region" description="Helical" evidence="8">
    <location>
        <begin position="420"/>
        <end position="439"/>
    </location>
</feature>
<accession>E8MY02</accession>
<sequence>MDAGRALLLLLLIPLAASPVIYLIGRLSVLRRGNGLWFARWFTLIAYLGMSFPLYTLGRYVLEIGPVDLKIGRIVLQMDGVGLFLAITVWVLSTLVTIFSFPYIRGEEDEEKYYALLPALSATMIGLGCTRDLFNLWVWFEAMAITSYLLVAFYHHQKGALEATVKYLVQSAVGSIMILHGISLVFAKTMTLDLQEIPSLMADSGLFGLAAGALFVVGFGVKIALAPLHTWLPDAHSRAPSGISAMLSGVVIESGLVALLRALGALSQVSSAWGALLLAFGAINMLIGNLMALRQEEVKRMLAYSSVAQVGYMLVGFGVAMAYGIADGAEGGFYHLFNHALMKGLAFLAVGAFLYALYITKGSHAPLMVSDLDGASKKYPLTAFALSVALLALGGLPPLAGFVSKWQIFVAGAEVRSTPLLWLIIFAGLNSVLSLGYYAPLINRMYRNQPSEVVQHGQPIALLISLPLLVLTFAIVLIGFFPGWMMPLNASAASGFLSAFGFR</sequence>